<evidence type="ECO:0000313" key="4">
    <source>
        <dbReference type="Proteomes" id="UP001165060"/>
    </source>
</evidence>
<proteinExistence type="predicted"/>
<accession>A0ABQ6MU31</accession>
<dbReference type="InterPro" id="IPR046336">
    <property type="entry name" value="Lon_prtase_N_sf"/>
</dbReference>
<dbReference type="Proteomes" id="UP001165060">
    <property type="component" value="Unassembled WGS sequence"/>
</dbReference>
<dbReference type="InterPro" id="IPR015947">
    <property type="entry name" value="PUA-like_sf"/>
</dbReference>
<feature type="signal peptide" evidence="2">
    <location>
        <begin position="1"/>
        <end position="22"/>
    </location>
</feature>
<protein>
    <recommendedName>
        <fullName evidence="5">Lon N-terminal domain-containing protein</fullName>
    </recommendedName>
</protein>
<keyword evidence="4" id="KW-1185">Reference proteome</keyword>
<feature type="chain" id="PRO_5045395602" description="Lon N-terminal domain-containing protein" evidence="2">
    <location>
        <begin position="23"/>
        <end position="324"/>
    </location>
</feature>
<sequence length="324" mass="34406">MHDPFTSLPLLLLLSLLPSCLPLTPPAPLPLPSPVLLPLLPFPPSDLLFPGESTQVHLYEARFLSLFSKATTAAPPATSLVGAFYASPLADGGSQVSKLVSILRIAEWERRDVGVWARLTCVSRGSLDSLNTSEQAVYATGDVTAFRDLPPSTDAVSLSFAASAAAELKATLAEVAKLRQRIAFASAPTEPGGSGKIEWGHESRTKTSDWASGADEFRPLQKHLADMREALLARGLDAAPHPSLLPAVREYWGSVDDAAAESELLTFAGCAGLDDVQRWRAFATADAGARVGVGREAWGEEVKRLRAIVALKEATAGFGSKDNP</sequence>
<dbReference type="SUPFAM" id="SSF88697">
    <property type="entry name" value="PUA domain-like"/>
    <property type="match status" value="1"/>
</dbReference>
<evidence type="ECO:0000256" key="1">
    <source>
        <dbReference type="SAM" id="MobiDB-lite"/>
    </source>
</evidence>
<comment type="caution">
    <text evidence="3">The sequence shown here is derived from an EMBL/GenBank/DDBJ whole genome shotgun (WGS) entry which is preliminary data.</text>
</comment>
<evidence type="ECO:0008006" key="5">
    <source>
        <dbReference type="Google" id="ProtNLM"/>
    </source>
</evidence>
<feature type="region of interest" description="Disordered" evidence="1">
    <location>
        <begin position="187"/>
        <end position="210"/>
    </location>
</feature>
<keyword evidence="2" id="KW-0732">Signal</keyword>
<reference evidence="3 4" key="1">
    <citation type="journal article" date="2023" name="Commun. Biol.">
        <title>Genome analysis of Parmales, the sister group of diatoms, reveals the evolutionary specialization of diatoms from phago-mixotrophs to photoautotrophs.</title>
        <authorList>
            <person name="Ban H."/>
            <person name="Sato S."/>
            <person name="Yoshikawa S."/>
            <person name="Yamada K."/>
            <person name="Nakamura Y."/>
            <person name="Ichinomiya M."/>
            <person name="Sato N."/>
            <person name="Blanc-Mathieu R."/>
            <person name="Endo H."/>
            <person name="Kuwata A."/>
            <person name="Ogata H."/>
        </authorList>
    </citation>
    <scope>NUCLEOTIDE SEQUENCE [LARGE SCALE GENOMIC DNA]</scope>
</reference>
<dbReference type="PANTHER" id="PTHR46732">
    <property type="entry name" value="ATP-DEPENDENT PROTEASE LA (LON) DOMAIN PROTEIN"/>
    <property type="match status" value="1"/>
</dbReference>
<dbReference type="PANTHER" id="PTHR46732:SF8">
    <property type="entry name" value="ATP-DEPENDENT PROTEASE LA (LON) DOMAIN PROTEIN"/>
    <property type="match status" value="1"/>
</dbReference>
<name>A0ABQ6MU31_9STRA</name>
<evidence type="ECO:0000256" key="2">
    <source>
        <dbReference type="SAM" id="SignalP"/>
    </source>
</evidence>
<evidence type="ECO:0000313" key="3">
    <source>
        <dbReference type="EMBL" id="GMI32631.1"/>
    </source>
</evidence>
<dbReference type="Gene3D" id="2.30.130.40">
    <property type="entry name" value="LON domain-like"/>
    <property type="match status" value="1"/>
</dbReference>
<dbReference type="EMBL" id="BRYB01000553">
    <property type="protein sequence ID" value="GMI32631.1"/>
    <property type="molecule type" value="Genomic_DNA"/>
</dbReference>
<organism evidence="3 4">
    <name type="scientific">Tetraparma gracilis</name>
    <dbReference type="NCBI Taxonomy" id="2962635"/>
    <lineage>
        <taxon>Eukaryota</taxon>
        <taxon>Sar</taxon>
        <taxon>Stramenopiles</taxon>
        <taxon>Ochrophyta</taxon>
        <taxon>Bolidophyceae</taxon>
        <taxon>Parmales</taxon>
        <taxon>Triparmaceae</taxon>
        <taxon>Tetraparma</taxon>
    </lineage>
</organism>
<feature type="compositionally biased region" description="Basic and acidic residues" evidence="1">
    <location>
        <begin position="198"/>
        <end position="207"/>
    </location>
</feature>
<gene>
    <name evidence="3" type="ORF">TeGR_g339</name>
</gene>